<reference evidence="2 3" key="1">
    <citation type="submission" date="2019-01" db="EMBL/GenBank/DDBJ databases">
        <authorList>
            <person name="Alioto T."/>
            <person name="Alioto T."/>
        </authorList>
    </citation>
    <scope>NUCLEOTIDE SEQUENCE [LARGE SCALE GENOMIC DNA]</scope>
</reference>
<organism evidence="2 3">
    <name type="scientific">Lynx pardinus</name>
    <name type="common">Iberian lynx</name>
    <name type="synonym">Felis pardina</name>
    <dbReference type="NCBI Taxonomy" id="191816"/>
    <lineage>
        <taxon>Eukaryota</taxon>
        <taxon>Metazoa</taxon>
        <taxon>Chordata</taxon>
        <taxon>Craniata</taxon>
        <taxon>Vertebrata</taxon>
        <taxon>Euteleostomi</taxon>
        <taxon>Mammalia</taxon>
        <taxon>Eutheria</taxon>
        <taxon>Laurasiatheria</taxon>
        <taxon>Carnivora</taxon>
        <taxon>Feliformia</taxon>
        <taxon>Felidae</taxon>
        <taxon>Felinae</taxon>
        <taxon>Lynx</taxon>
    </lineage>
</organism>
<keyword evidence="3" id="KW-1185">Reference proteome</keyword>
<protein>
    <recommendedName>
        <fullName evidence="1">ZP domain-containing protein</fullName>
    </recommendedName>
</protein>
<feature type="non-terminal residue" evidence="2">
    <location>
        <position position="66"/>
    </location>
</feature>
<dbReference type="Proteomes" id="UP000386466">
    <property type="component" value="Unassembled WGS sequence"/>
</dbReference>
<accession>A0A485PR87</accession>
<dbReference type="EMBL" id="CAAGRJ010040539">
    <property type="protein sequence ID" value="VFV47367.1"/>
    <property type="molecule type" value="Genomic_DNA"/>
</dbReference>
<feature type="domain" description="ZP" evidence="1">
    <location>
        <begin position="12"/>
        <end position="66"/>
    </location>
</feature>
<dbReference type="PROSITE" id="PS51034">
    <property type="entry name" value="ZP_2"/>
    <property type="match status" value="1"/>
</dbReference>
<sequence length="66" mass="7549">MVGEQKWPWELVCFPNRNVAISTMMASDSSTDMSKGTLKDHTCKPRESSRNQAFFQFISLLQYLCG</sequence>
<evidence type="ECO:0000259" key="1">
    <source>
        <dbReference type="PROSITE" id="PS51034"/>
    </source>
</evidence>
<proteinExistence type="predicted"/>
<dbReference type="AlphaFoldDB" id="A0A485PR87"/>
<gene>
    <name evidence="2" type="ORF">LYPA_23C021879</name>
</gene>
<dbReference type="InterPro" id="IPR001507">
    <property type="entry name" value="ZP_dom"/>
</dbReference>
<feature type="non-terminal residue" evidence="2">
    <location>
        <position position="1"/>
    </location>
</feature>
<name>A0A485PR87_LYNPA</name>
<evidence type="ECO:0000313" key="2">
    <source>
        <dbReference type="EMBL" id="VFV47367.1"/>
    </source>
</evidence>
<evidence type="ECO:0000313" key="3">
    <source>
        <dbReference type="Proteomes" id="UP000386466"/>
    </source>
</evidence>